<dbReference type="InterPro" id="IPR000182">
    <property type="entry name" value="GNAT_dom"/>
</dbReference>
<organism evidence="8 9">
    <name type="scientific">Methylobacterium aquaticum</name>
    <dbReference type="NCBI Taxonomy" id="270351"/>
    <lineage>
        <taxon>Bacteria</taxon>
        <taxon>Pseudomonadati</taxon>
        <taxon>Pseudomonadota</taxon>
        <taxon>Alphaproteobacteria</taxon>
        <taxon>Hyphomicrobiales</taxon>
        <taxon>Methylobacteriaceae</taxon>
        <taxon>Methylobacterium</taxon>
    </lineage>
</organism>
<dbReference type="SUPFAM" id="SSF52210">
    <property type="entry name" value="Succinyl-CoA synthetase domains"/>
    <property type="match status" value="2"/>
</dbReference>
<dbReference type="SUPFAM" id="SSF51735">
    <property type="entry name" value="NAD(P)-binding Rossmann-fold domains"/>
    <property type="match status" value="1"/>
</dbReference>
<dbReference type="OrthoDB" id="9807426at2"/>
<evidence type="ECO:0000313" key="8">
    <source>
        <dbReference type="EMBL" id="KMO39875.1"/>
    </source>
</evidence>
<comment type="caution">
    <text evidence="8">The sequence shown here is derived from an EMBL/GenBank/DDBJ whole genome shotgun (WGS) entry which is preliminary data.</text>
</comment>
<dbReference type="InterPro" id="IPR036291">
    <property type="entry name" value="NAD(P)-bd_dom_sf"/>
</dbReference>
<dbReference type="PATRIC" id="fig|270351.6.peg.4046"/>
<dbReference type="PANTHER" id="PTHR43334">
    <property type="entry name" value="ACETATE--COA LIGASE [ADP-FORMING]"/>
    <property type="match status" value="1"/>
</dbReference>
<gene>
    <name evidence="8" type="ORF">VP06_03380</name>
</gene>
<evidence type="ECO:0000256" key="2">
    <source>
        <dbReference type="ARBA" id="ARBA00022598"/>
    </source>
</evidence>
<dbReference type="RefSeq" id="WP_048462426.1">
    <property type="nucleotide sequence ID" value="NZ_LABX01000027.1"/>
</dbReference>
<dbReference type="GO" id="GO:0005524">
    <property type="term" value="F:ATP binding"/>
    <property type="evidence" value="ECO:0007669"/>
    <property type="project" value="UniProtKB-KW"/>
</dbReference>
<evidence type="ECO:0000256" key="3">
    <source>
        <dbReference type="ARBA" id="ARBA00022741"/>
    </source>
</evidence>
<dbReference type="SUPFAM" id="SSF56059">
    <property type="entry name" value="Glutathione synthetase ATP-binding domain-like"/>
    <property type="match status" value="1"/>
</dbReference>
<dbReference type="InterPro" id="IPR016102">
    <property type="entry name" value="Succinyl-CoA_synth-like"/>
</dbReference>
<dbReference type="AlphaFoldDB" id="A0A0J6SXB1"/>
<dbReference type="InterPro" id="IPR013815">
    <property type="entry name" value="ATP_grasp_subdomain_1"/>
</dbReference>
<evidence type="ECO:0000313" key="9">
    <source>
        <dbReference type="Proteomes" id="UP000035929"/>
    </source>
</evidence>
<dbReference type="Pfam" id="PF13607">
    <property type="entry name" value="Succ_CoA_lig"/>
    <property type="match status" value="1"/>
</dbReference>
<dbReference type="Proteomes" id="UP000035929">
    <property type="component" value="Unassembled WGS sequence"/>
</dbReference>
<dbReference type="GO" id="GO:0006099">
    <property type="term" value="P:tricarboxylic acid cycle"/>
    <property type="evidence" value="ECO:0007669"/>
    <property type="project" value="UniProtKB-KW"/>
</dbReference>
<feature type="region of interest" description="Disordered" evidence="6">
    <location>
        <begin position="246"/>
        <end position="266"/>
    </location>
</feature>
<dbReference type="SMART" id="SM00881">
    <property type="entry name" value="CoA_binding"/>
    <property type="match status" value="1"/>
</dbReference>
<dbReference type="Gene3D" id="3.40.630.30">
    <property type="match status" value="1"/>
</dbReference>
<dbReference type="InterPro" id="IPR032875">
    <property type="entry name" value="Succ_CoA_lig_flav_dom"/>
</dbReference>
<dbReference type="Gene3D" id="3.40.50.261">
    <property type="entry name" value="Succinyl-CoA synthetase domains"/>
    <property type="match status" value="2"/>
</dbReference>
<dbReference type="Gene3D" id="3.30.470.20">
    <property type="entry name" value="ATP-grasp fold, B domain"/>
    <property type="match status" value="1"/>
</dbReference>
<dbReference type="GO" id="GO:0016874">
    <property type="term" value="F:ligase activity"/>
    <property type="evidence" value="ECO:0007669"/>
    <property type="project" value="UniProtKB-KW"/>
</dbReference>
<keyword evidence="2" id="KW-0436">Ligase</keyword>
<dbReference type="Pfam" id="PF13549">
    <property type="entry name" value="ATP-grasp_5"/>
    <property type="match status" value="1"/>
</dbReference>
<keyword evidence="8" id="KW-0808">Transferase</keyword>
<dbReference type="Gene3D" id="3.30.1490.20">
    <property type="entry name" value="ATP-grasp fold, A domain"/>
    <property type="match status" value="1"/>
</dbReference>
<evidence type="ECO:0000256" key="5">
    <source>
        <dbReference type="ARBA" id="ARBA00060888"/>
    </source>
</evidence>
<feature type="domain" description="N-acetyltransferase" evidence="7">
    <location>
        <begin position="764"/>
        <end position="924"/>
    </location>
</feature>
<keyword evidence="3" id="KW-0547">Nucleotide-binding</keyword>
<sequence>MSTYRFDRLLSPRSVALVGASARPNAFGAAILRNLREAGFAGPIWPVNPRHDHVDGVQAFADLADLPEPADLVVIVTPPETVPEVVAAAGRRGCGAAVIITTGLGSGPGSLAEAARAAARRHSLRLVGPDSMGLAVPRAALNASLLARAPLPGDLALISQSRTVAAGIVAWAQARGTGFSGIVSLGNAIDVDIADCLDHFATDLRTRAILLSIDSVSDAPKFVSAARAAARAKPVVVLRSGRHDAARAADGRQATPQASPQASHTGITHTGILARTDAVYDAAFRRAGLLRVQDLDEMFSVVETLGRQRPFPGRRLAILANGRGVGAIAVDRLIDLGGTLAGLSEETRGRLAAALPGTNPAAWRNPVDIGADADGPRYAAALEALIADRDNDAVLVINVPTALSGGEAVASAIVEAVKTGRKGSFRARPVFAVTVGDEAAGEILSQAGIPRFATDADAVEGFTHLVRYREAQDDLTTTPAMLPADLVPDPGAARMIVDHVLAEGRTWLDPREMADLLAAYGIPAQPVTLAADADAAAEAAWPIIAAGGTVALKLVSPDVVHKSDVGGVRLGLSSEAAVREAAAEMRARVARERPAIRVTGFVVQAMLRRTQARELIAGLADDPVFGPVVVFGRGGTAVEVIDDRALALPPLDRRLAADLIGRTRVARRLKAYRDVAAADEAAVALVLVKLGQLAADLPELRELDINPLLADCDGVIALDARAAVAPLPPERRRDAGAGPSHARFAVRPYPAAWERHITLDGQAILVRPVRAEDEGLFEAFFRRVSAEDLRLRFFAPVRDFSHAFLARLTQLDYARAIAFVAIEEATGTMMGAVRLHADANHEAGEYAILVRSDLKGLGLGWALMGLMLDWARAEGLRHVEGQVLRENTTMLAMCRKLGFAVRTDPSDPDLMLVRRALSEESAAPES</sequence>
<dbReference type="Pfam" id="PF13380">
    <property type="entry name" value="CoA_binding_2"/>
    <property type="match status" value="1"/>
</dbReference>
<dbReference type="SUPFAM" id="SSF55729">
    <property type="entry name" value="Acyl-CoA N-acyltransferases (Nat)"/>
    <property type="match status" value="1"/>
</dbReference>
<protein>
    <submittedName>
        <fullName evidence="8">GCN5 family acetyltransferase</fullName>
    </submittedName>
</protein>
<dbReference type="InterPro" id="IPR016181">
    <property type="entry name" value="Acyl_CoA_acyltransferase"/>
</dbReference>
<dbReference type="InterPro" id="IPR003781">
    <property type="entry name" value="CoA-bd"/>
</dbReference>
<dbReference type="Pfam" id="PF00583">
    <property type="entry name" value="Acetyltransf_1"/>
    <property type="match status" value="1"/>
</dbReference>
<reference evidence="8 9" key="1">
    <citation type="submission" date="2015-03" db="EMBL/GenBank/DDBJ databases">
        <title>Genome sequencing of Methylobacterium aquaticum DSM16371 type strain.</title>
        <authorList>
            <person name="Chaudhry V."/>
            <person name="Patil P.B."/>
        </authorList>
    </citation>
    <scope>NUCLEOTIDE SEQUENCE [LARGE SCALE GENOMIC DNA]</scope>
    <source>
        <strain evidence="8 9">DSM 16371</strain>
    </source>
</reference>
<proteinExistence type="inferred from homology"/>
<dbReference type="EMBL" id="LABX01000027">
    <property type="protein sequence ID" value="KMO39875.1"/>
    <property type="molecule type" value="Genomic_DNA"/>
</dbReference>
<evidence type="ECO:0000256" key="6">
    <source>
        <dbReference type="SAM" id="MobiDB-lite"/>
    </source>
</evidence>
<dbReference type="PROSITE" id="PS51186">
    <property type="entry name" value="GNAT"/>
    <property type="match status" value="1"/>
</dbReference>
<accession>A0A0J6SXB1</accession>
<dbReference type="GO" id="GO:0016747">
    <property type="term" value="F:acyltransferase activity, transferring groups other than amino-acyl groups"/>
    <property type="evidence" value="ECO:0007669"/>
    <property type="project" value="InterPro"/>
</dbReference>
<dbReference type="InterPro" id="IPR051538">
    <property type="entry name" value="Acyl-CoA_Synth/Transferase"/>
</dbReference>
<comment type="similarity">
    <text evidence="5">In the N-terminal section; belongs to the acetate CoA ligase alpha subunit family.</text>
</comment>
<feature type="compositionally biased region" description="Polar residues" evidence="6">
    <location>
        <begin position="254"/>
        <end position="266"/>
    </location>
</feature>
<evidence type="ECO:0000256" key="4">
    <source>
        <dbReference type="ARBA" id="ARBA00022840"/>
    </source>
</evidence>
<dbReference type="FunFam" id="3.30.1490.20:FF:000020">
    <property type="entry name" value="Protein lysine acetyltransferase"/>
    <property type="match status" value="1"/>
</dbReference>
<keyword evidence="4" id="KW-0067">ATP-binding</keyword>
<keyword evidence="1" id="KW-0816">Tricarboxylic acid cycle</keyword>
<dbReference type="Gene3D" id="3.40.50.720">
    <property type="entry name" value="NAD(P)-binding Rossmann-like Domain"/>
    <property type="match status" value="1"/>
</dbReference>
<evidence type="ECO:0000259" key="7">
    <source>
        <dbReference type="PROSITE" id="PS51186"/>
    </source>
</evidence>
<evidence type="ECO:0000256" key="1">
    <source>
        <dbReference type="ARBA" id="ARBA00022532"/>
    </source>
</evidence>
<name>A0A0J6SXB1_9HYPH</name>
<dbReference type="PANTHER" id="PTHR43334:SF1">
    <property type="entry name" value="3-HYDROXYPROPIONATE--COA LIGASE [ADP-FORMING]"/>
    <property type="match status" value="1"/>
</dbReference>